<keyword evidence="3" id="KW-1185">Reference proteome</keyword>
<evidence type="ECO:0000313" key="2">
    <source>
        <dbReference type="EMBL" id="NMH82164.1"/>
    </source>
</evidence>
<proteinExistence type="predicted"/>
<dbReference type="Gene3D" id="3.50.50.60">
    <property type="entry name" value="FAD/NAD(P)-binding domain"/>
    <property type="match status" value="1"/>
</dbReference>
<dbReference type="Gene3D" id="3.30.9.10">
    <property type="entry name" value="D-Amino Acid Oxidase, subunit A, domain 2"/>
    <property type="match status" value="1"/>
</dbReference>
<name>A0ABX1RQM0_9PSEU</name>
<comment type="caution">
    <text evidence="2">The sequence shown here is derived from an EMBL/GenBank/DDBJ whole genome shotgun (WGS) entry which is preliminary data.</text>
</comment>
<evidence type="ECO:0000259" key="1">
    <source>
        <dbReference type="Pfam" id="PF01494"/>
    </source>
</evidence>
<sequence>MSASSKGTVLVSGASIAGPALAYWLHRFGFEVTVVERAAALRGGGYPIDIRGTAIEVVDRMGLLPQVRAAHVDVRRITYLDADGSPLGSLRPEAITGGTEGRDVEVPRGDLADALYGAVGDDVGFRFDDSILALHDDGAGVDVTFRNGDRCRFDLVVGADGLHSNTRSLVFGPEEQFHHYLGRCFAGFTMPNDLGLAHEGVTWNTPGRGAVLYAPREDGVLHAFLNFARPEPPFDAFRTPEAQRDLVASVFDGAGWEVPRMVAAMRTADDLFFDVVSQIRMSAWSRGRVALVGDAAYAPSFLSGQGSSVALVGAYVLAGELASTADHTAAFAAYEHRMREFVRMNQGLAAAGGAFVAPRTAEELALRNQALRDPAGLPGDDGRTANSALALPAYAHAG</sequence>
<dbReference type="PRINTS" id="PR00420">
    <property type="entry name" value="RNGMNOXGNASE"/>
</dbReference>
<reference evidence="2 3" key="1">
    <citation type="submission" date="2020-04" db="EMBL/GenBank/DDBJ databases">
        <authorList>
            <person name="Klaysubun C."/>
            <person name="Duangmal K."/>
            <person name="Lipun K."/>
        </authorList>
    </citation>
    <scope>NUCLEOTIDE SEQUENCE [LARGE SCALE GENOMIC DNA]</scope>
    <source>
        <strain evidence="2 3">JCM 11839</strain>
    </source>
</reference>
<feature type="domain" description="FAD-binding" evidence="1">
    <location>
        <begin position="8"/>
        <end position="339"/>
    </location>
</feature>
<dbReference type="InterPro" id="IPR051704">
    <property type="entry name" value="FAD_aromatic-hydroxylase"/>
</dbReference>
<gene>
    <name evidence="2" type="ORF">HF577_34380</name>
</gene>
<dbReference type="RefSeq" id="WP_169400178.1">
    <property type="nucleotide sequence ID" value="NZ_BAAAJH010000019.1"/>
</dbReference>
<dbReference type="InterPro" id="IPR036188">
    <property type="entry name" value="FAD/NAD-bd_sf"/>
</dbReference>
<protein>
    <submittedName>
        <fullName evidence="2">FAD-dependent oxidoreductase</fullName>
    </submittedName>
</protein>
<organism evidence="2 3">
    <name type="scientific">Pseudonocardia xinjiangensis</name>
    <dbReference type="NCBI Taxonomy" id="75289"/>
    <lineage>
        <taxon>Bacteria</taxon>
        <taxon>Bacillati</taxon>
        <taxon>Actinomycetota</taxon>
        <taxon>Actinomycetes</taxon>
        <taxon>Pseudonocardiales</taxon>
        <taxon>Pseudonocardiaceae</taxon>
        <taxon>Pseudonocardia</taxon>
    </lineage>
</organism>
<dbReference type="Pfam" id="PF01494">
    <property type="entry name" value="FAD_binding_3"/>
    <property type="match status" value="1"/>
</dbReference>
<evidence type="ECO:0000313" key="3">
    <source>
        <dbReference type="Proteomes" id="UP001296706"/>
    </source>
</evidence>
<accession>A0ABX1RQM0</accession>
<dbReference type="Proteomes" id="UP001296706">
    <property type="component" value="Unassembled WGS sequence"/>
</dbReference>
<dbReference type="InterPro" id="IPR002938">
    <property type="entry name" value="FAD-bd"/>
</dbReference>
<dbReference type="SUPFAM" id="SSF51905">
    <property type="entry name" value="FAD/NAD(P)-binding domain"/>
    <property type="match status" value="1"/>
</dbReference>
<dbReference type="PANTHER" id="PTHR46865:SF2">
    <property type="entry name" value="MONOOXYGENASE"/>
    <property type="match status" value="1"/>
</dbReference>
<dbReference type="PANTHER" id="PTHR46865">
    <property type="entry name" value="OXIDOREDUCTASE-RELATED"/>
    <property type="match status" value="1"/>
</dbReference>
<dbReference type="EMBL" id="JAAXKY010000202">
    <property type="protein sequence ID" value="NMH82164.1"/>
    <property type="molecule type" value="Genomic_DNA"/>
</dbReference>